<gene>
    <name evidence="2" type="ORF">E2C01_056195</name>
</gene>
<evidence type="ECO:0000313" key="3">
    <source>
        <dbReference type="Proteomes" id="UP000324222"/>
    </source>
</evidence>
<comment type="caution">
    <text evidence="2">The sequence shown here is derived from an EMBL/GenBank/DDBJ whole genome shotgun (WGS) entry which is preliminary data.</text>
</comment>
<protein>
    <submittedName>
        <fullName evidence="2">Uncharacterized protein</fullName>
    </submittedName>
</protein>
<name>A0A5B7GTG0_PORTR</name>
<accession>A0A5B7GTG0</accession>
<evidence type="ECO:0000313" key="2">
    <source>
        <dbReference type="EMBL" id="MPC62112.1"/>
    </source>
</evidence>
<dbReference type="AlphaFoldDB" id="A0A5B7GTG0"/>
<sequence length="216" mass="23693">MPHSRRSDTGRSCAATTSSTMVFAAPVSTTTGHRRQSTSLSMTPVHPLHYCLTATSSSLISSVRLFQSGSLSSGISLTFTSESVIVHVYLATSLAKLYLKTPDTIVMTAARTNRDTSPKVLTHSFHSRDCNSLTLSDRPGQQRTGRHWHRDNIVHYKAVRGNTQGKSRDGEHTTVTRTAERKPRQAVGEVAPENQTVLMQENWVDAETGDRQAASK</sequence>
<keyword evidence="3" id="KW-1185">Reference proteome</keyword>
<feature type="region of interest" description="Disordered" evidence="1">
    <location>
        <begin position="161"/>
        <end position="187"/>
    </location>
</feature>
<reference evidence="2 3" key="1">
    <citation type="submission" date="2019-05" db="EMBL/GenBank/DDBJ databases">
        <title>Another draft genome of Portunus trituberculatus and its Hox gene families provides insights of decapod evolution.</title>
        <authorList>
            <person name="Jeong J.-H."/>
            <person name="Song I."/>
            <person name="Kim S."/>
            <person name="Choi T."/>
            <person name="Kim D."/>
            <person name="Ryu S."/>
            <person name="Kim W."/>
        </authorList>
    </citation>
    <scope>NUCLEOTIDE SEQUENCE [LARGE SCALE GENOMIC DNA]</scope>
    <source>
        <tissue evidence="2">Muscle</tissue>
    </source>
</reference>
<dbReference type="Proteomes" id="UP000324222">
    <property type="component" value="Unassembled WGS sequence"/>
</dbReference>
<evidence type="ECO:0000256" key="1">
    <source>
        <dbReference type="SAM" id="MobiDB-lite"/>
    </source>
</evidence>
<dbReference type="EMBL" id="VSRR010019310">
    <property type="protein sequence ID" value="MPC62112.1"/>
    <property type="molecule type" value="Genomic_DNA"/>
</dbReference>
<feature type="compositionally biased region" description="Basic and acidic residues" evidence="1">
    <location>
        <begin position="166"/>
        <end position="183"/>
    </location>
</feature>
<proteinExistence type="predicted"/>
<organism evidence="2 3">
    <name type="scientific">Portunus trituberculatus</name>
    <name type="common">Swimming crab</name>
    <name type="synonym">Neptunus trituberculatus</name>
    <dbReference type="NCBI Taxonomy" id="210409"/>
    <lineage>
        <taxon>Eukaryota</taxon>
        <taxon>Metazoa</taxon>
        <taxon>Ecdysozoa</taxon>
        <taxon>Arthropoda</taxon>
        <taxon>Crustacea</taxon>
        <taxon>Multicrustacea</taxon>
        <taxon>Malacostraca</taxon>
        <taxon>Eumalacostraca</taxon>
        <taxon>Eucarida</taxon>
        <taxon>Decapoda</taxon>
        <taxon>Pleocyemata</taxon>
        <taxon>Brachyura</taxon>
        <taxon>Eubrachyura</taxon>
        <taxon>Portunoidea</taxon>
        <taxon>Portunidae</taxon>
        <taxon>Portuninae</taxon>
        <taxon>Portunus</taxon>
    </lineage>
</organism>